<dbReference type="PANTHER" id="PTHR39639">
    <property type="entry name" value="CHROMOSOME 16, WHOLE GENOME SHOTGUN SEQUENCE"/>
    <property type="match status" value="1"/>
</dbReference>
<accession>A0ABX5PHA3</accession>
<sequence>MANQIKPSVTTPKIADLYQDIESGKLVLRPDFQRKFVWTQEHQEEFIETILGGFPFPEIYVCEGSLDTKKLKTTQHVIDGQQRLTTIKNYIENNFDKPLKKIQPFDSLNEDKRIDFLGYNVVFRDIGKVKEEVIREIFRRINLTKFKLEDVEIHNAVYDGEFIKTAKEILESVSLEKYGVFHESEFTRMADLHFLLLVMSTVEIGGYFNRDTEIEKTISKFNDEFKNSSHLRSNLLKTFAIIEDLDLPLDSVWFRKSCFFTFVSEICFNLGALPDNFRDKLIQFDKDVFEKKDEKGSDYSIFYSYMYSGTTGRKARVERARIFSKYILGRDK</sequence>
<dbReference type="PANTHER" id="PTHR39639:SF1">
    <property type="entry name" value="DUF262 DOMAIN-CONTAINING PROTEIN"/>
    <property type="match status" value="1"/>
</dbReference>
<gene>
    <name evidence="2" type="ORF">C8J23_1801</name>
</gene>
<dbReference type="EMBL" id="QJSY01000080">
    <property type="protein sequence ID" value="PYE53013.1"/>
    <property type="molecule type" value="Genomic_DNA"/>
</dbReference>
<protein>
    <submittedName>
        <fullName evidence="2">Uncharacterized protein DUF262</fullName>
    </submittedName>
</protein>
<keyword evidence="3" id="KW-1185">Reference proteome</keyword>
<feature type="domain" description="GmrSD restriction endonucleases N-terminal" evidence="1">
    <location>
        <begin position="14"/>
        <end position="157"/>
    </location>
</feature>
<evidence type="ECO:0000313" key="2">
    <source>
        <dbReference type="EMBL" id="PYE53013.1"/>
    </source>
</evidence>
<dbReference type="Proteomes" id="UP000247584">
    <property type="component" value="Unassembled WGS sequence"/>
</dbReference>
<evidence type="ECO:0000259" key="1">
    <source>
        <dbReference type="Pfam" id="PF03235"/>
    </source>
</evidence>
<dbReference type="RefSeq" id="WP_101057799.1">
    <property type="nucleotide sequence ID" value="NZ_BMXX01000085.1"/>
</dbReference>
<organism evidence="2 3">
    <name type="scientific">Shewanella chilikensis</name>
    <dbReference type="NCBI Taxonomy" id="558541"/>
    <lineage>
        <taxon>Bacteria</taxon>
        <taxon>Pseudomonadati</taxon>
        <taxon>Pseudomonadota</taxon>
        <taxon>Gammaproteobacteria</taxon>
        <taxon>Alteromonadales</taxon>
        <taxon>Shewanellaceae</taxon>
        <taxon>Shewanella</taxon>
    </lineage>
</organism>
<dbReference type="InterPro" id="IPR004919">
    <property type="entry name" value="GmrSD_N"/>
</dbReference>
<dbReference type="Pfam" id="PF03235">
    <property type="entry name" value="GmrSD_N"/>
    <property type="match status" value="1"/>
</dbReference>
<proteinExistence type="predicted"/>
<comment type="caution">
    <text evidence="2">The sequence shown here is derived from an EMBL/GenBank/DDBJ whole genome shotgun (WGS) entry which is preliminary data.</text>
</comment>
<reference evidence="2 3" key="1">
    <citation type="submission" date="2018-06" db="EMBL/GenBank/DDBJ databases">
        <title>Genomic Encyclopedia of Type Strains, Phase III (KMG-III): the genomes of soil and plant-associated and newly described type strains.</title>
        <authorList>
            <person name="Whitman W."/>
        </authorList>
    </citation>
    <scope>NUCLEOTIDE SEQUENCE [LARGE SCALE GENOMIC DNA]</scope>
    <source>
        <strain evidence="2 3">JC5</strain>
    </source>
</reference>
<name>A0ABX5PHA3_9GAMM</name>
<evidence type="ECO:0000313" key="3">
    <source>
        <dbReference type="Proteomes" id="UP000247584"/>
    </source>
</evidence>